<proteinExistence type="predicted"/>
<gene>
    <name evidence="2" type="ORF">SAMN04487945_1991</name>
</gene>
<organism evidence="2 3">
    <name type="scientific">Halobacterium jilantaiense</name>
    <dbReference type="NCBI Taxonomy" id="355548"/>
    <lineage>
        <taxon>Archaea</taxon>
        <taxon>Methanobacteriati</taxon>
        <taxon>Methanobacteriota</taxon>
        <taxon>Stenosarchaea group</taxon>
        <taxon>Halobacteria</taxon>
        <taxon>Halobacteriales</taxon>
        <taxon>Halobacteriaceae</taxon>
        <taxon>Halobacterium</taxon>
    </lineage>
</organism>
<evidence type="ECO:0008006" key="4">
    <source>
        <dbReference type="Google" id="ProtNLM"/>
    </source>
</evidence>
<sequence length="67" mass="6689">MSDALDARVEAGIAILAVLVFIGILVAAASMGASGFGATSAYAVVAAIVVFILLMAGVGYWLSGKQE</sequence>
<evidence type="ECO:0000256" key="1">
    <source>
        <dbReference type="SAM" id="Phobius"/>
    </source>
</evidence>
<name>A0A1I0PV31_9EURY</name>
<dbReference type="InterPro" id="IPR055895">
    <property type="entry name" value="DUF7472"/>
</dbReference>
<dbReference type="AlphaFoldDB" id="A0A1I0PV31"/>
<evidence type="ECO:0000313" key="2">
    <source>
        <dbReference type="EMBL" id="SEW18321.1"/>
    </source>
</evidence>
<feature type="transmembrane region" description="Helical" evidence="1">
    <location>
        <begin position="12"/>
        <end position="33"/>
    </location>
</feature>
<dbReference type="Proteomes" id="UP000198518">
    <property type="component" value="Unassembled WGS sequence"/>
</dbReference>
<dbReference type="Pfam" id="PF24284">
    <property type="entry name" value="DUF7472"/>
    <property type="match status" value="1"/>
</dbReference>
<evidence type="ECO:0000313" key="3">
    <source>
        <dbReference type="Proteomes" id="UP000198518"/>
    </source>
</evidence>
<accession>A0A1I0PV31</accession>
<reference evidence="2 3" key="1">
    <citation type="submission" date="2016-10" db="EMBL/GenBank/DDBJ databases">
        <authorList>
            <person name="de Groot N.N."/>
        </authorList>
    </citation>
    <scope>NUCLEOTIDE SEQUENCE [LARGE SCALE GENOMIC DNA]</scope>
    <source>
        <strain evidence="2 3">CGMCC 1.5337</strain>
    </source>
</reference>
<keyword evidence="1" id="KW-0812">Transmembrane</keyword>
<dbReference type="RefSeq" id="WP_089669241.1">
    <property type="nucleotide sequence ID" value="NZ_FOJA01000001.1"/>
</dbReference>
<keyword evidence="1" id="KW-1133">Transmembrane helix</keyword>
<feature type="transmembrane region" description="Helical" evidence="1">
    <location>
        <begin position="39"/>
        <end position="62"/>
    </location>
</feature>
<keyword evidence="3" id="KW-1185">Reference proteome</keyword>
<keyword evidence="1" id="KW-0472">Membrane</keyword>
<dbReference type="EMBL" id="FOJA01000001">
    <property type="protein sequence ID" value="SEW18321.1"/>
    <property type="molecule type" value="Genomic_DNA"/>
</dbReference>
<protein>
    <recommendedName>
        <fullName evidence="4">Transporter</fullName>
    </recommendedName>
</protein>